<dbReference type="NCBIfam" id="NF042913">
    <property type="entry name" value="CyRepA1"/>
    <property type="match status" value="1"/>
</dbReference>
<dbReference type="EMBL" id="JAECZC010000102">
    <property type="protein sequence ID" value="MBH8566807.1"/>
    <property type="molecule type" value="Genomic_DNA"/>
</dbReference>
<evidence type="ECO:0000313" key="2">
    <source>
        <dbReference type="EMBL" id="MBH8566807.1"/>
    </source>
</evidence>
<dbReference type="Proteomes" id="UP000632766">
    <property type="component" value="Unassembled WGS sequence"/>
</dbReference>
<keyword evidence="3" id="KW-1185">Reference proteome</keyword>
<dbReference type="SUPFAM" id="SSF52540">
    <property type="entry name" value="P-loop containing nucleoside triphosphate hydrolases"/>
    <property type="match status" value="1"/>
</dbReference>
<dbReference type="PANTHER" id="PTHR34985">
    <property type="entry name" value="SLR0554 PROTEIN"/>
    <property type="match status" value="1"/>
</dbReference>
<dbReference type="PANTHER" id="PTHR34985:SF1">
    <property type="entry name" value="SLR0554 PROTEIN"/>
    <property type="match status" value="1"/>
</dbReference>
<dbReference type="Pfam" id="PF12965">
    <property type="entry name" value="DUF3854"/>
    <property type="match status" value="1"/>
</dbReference>
<evidence type="ECO:0000313" key="3">
    <source>
        <dbReference type="Proteomes" id="UP000632766"/>
    </source>
</evidence>
<proteinExistence type="predicted"/>
<accession>A0A8J7I0F5</accession>
<feature type="domain" description="DUF3854" evidence="1">
    <location>
        <begin position="169"/>
        <end position="289"/>
    </location>
</feature>
<dbReference type="InterPro" id="IPR049996">
    <property type="entry name" value="Slr7037-like"/>
</dbReference>
<sequence length="992" mass="113770">MKATNINEFSDNPKLIEKHWQEWVLNSSVDVNLTCLNVLSLDGAISYEYLLYPLPQTARRNDGRLQNKYLKQYAHIEAGGWWVSGLDPLNNWLPMDWGRFKPDYPRQEWDINTQKYNQKIVKYESPPKTPNRVTYLRVPLHIWQMVARRYNVPMPQDITITEEGEALGFWAWVVAHREIPIILTEGEKKAGCLLTLGFVAIGLPGIWNGRVGKKDFEKLHPDLIPLAQKGRKFVILFDYETKSKTKQQIFQATHRTCKTILRQGCQSEVAVLPGPEKGIDDWVLALGKKADNSVTTLTLIADALTVTDYQKSFFVLPNRGIYKYKPDETVNSRYLLQVINGLPGKGLVGLISDMGTGKTELIANRRGKYPKERFLNCGHRVNLLQNLSERLQTDIYSDVYHKDLGKAHALSITVDSLYKMANDLQAYDCIFIDEACQYLVHLLKSNTCKEHRGEILEVLEYLIYNAKLVVLADAHLNDSTIDFFLAMRPMGEKPYIIKNEWKSGGRNVYWYEGKDSSTLLAQIHAQLMVGKRLMVVSDSKRFIKKLERALNNCSILKDTDDLATESEEDRQLRIWSIHSENSSSPENISFVKTINFAIEDLDVLLASPSLSSGVDICNYHFDAIFGVFHTISQSATECAQQLWRYRPNVPMYVWAALHPPFGYAETNPQRIKERILQKNEMTAFLIRIDCKTGSRGAEKDWALNISCEIEAQRNKSINNLRADLRSLLVQMGNSIIIVGDSVNDRAAAWIKAASIALDTEHCTKVTNAEDIDRETYANRLHYDYLTPEQMLEFEKYRIRHTYGMTVTPELVAKDAGGQLIGKIIALEAILAKPGETIIYEPGIELMTPPTLIVEKDKAERDRLSICTDWSNHSTTWLVRYQLGLREILTEMMAGVELTENEPIIQAMAEFSHRFAPHIKVILNLTIPPNKPPMWILSQYLNQLELSTFVSRRPKEQGKRVRYYRLKTDDLAFVQQVIEYRRQQREHRAHKPQ</sequence>
<gene>
    <name evidence="2" type="ORF">I8748_32450</name>
</gene>
<organism evidence="2 3">
    <name type="scientific">Amazonocrinis nigriterrae CENA67</name>
    <dbReference type="NCBI Taxonomy" id="2794033"/>
    <lineage>
        <taxon>Bacteria</taxon>
        <taxon>Bacillati</taxon>
        <taxon>Cyanobacteriota</taxon>
        <taxon>Cyanophyceae</taxon>
        <taxon>Nostocales</taxon>
        <taxon>Nostocaceae</taxon>
        <taxon>Amazonocrinis</taxon>
        <taxon>Amazonocrinis nigriterrae</taxon>
    </lineage>
</organism>
<dbReference type="RefSeq" id="WP_198128536.1">
    <property type="nucleotide sequence ID" value="NZ_JAECZC010000102.1"/>
</dbReference>
<comment type="caution">
    <text evidence="2">The sequence shown here is derived from an EMBL/GenBank/DDBJ whole genome shotgun (WGS) entry which is preliminary data.</text>
</comment>
<evidence type="ECO:0000259" key="1">
    <source>
        <dbReference type="Pfam" id="PF12965"/>
    </source>
</evidence>
<reference evidence="2 3" key="1">
    <citation type="journal article" date="2021" name="Int. J. Syst. Evol. Microbiol.">
        <title>Amazonocrinis nigriterrae gen. nov., sp. nov., Atlanticothrix silvestris gen. nov., sp. nov. and Dendronalium phyllosphericum gen. nov., sp. nov., nostocacean cyanobacteria from Brazilian environments.</title>
        <authorList>
            <person name="Alvarenga D.O."/>
            <person name="Andreote A.P.D."/>
            <person name="Branco L.H.Z."/>
            <person name="Delbaje E."/>
            <person name="Cruz R.B."/>
            <person name="Varani A.M."/>
            <person name="Fiore M.F."/>
        </authorList>
    </citation>
    <scope>NUCLEOTIDE SEQUENCE [LARGE SCALE GENOMIC DNA]</scope>
    <source>
        <strain evidence="2 3">CENA67</strain>
    </source>
</reference>
<name>A0A8J7I0F5_9NOST</name>
<dbReference type="AlphaFoldDB" id="A0A8J7I0F5"/>
<dbReference type="InterPro" id="IPR024385">
    <property type="entry name" value="DUF3854"/>
</dbReference>
<protein>
    <submittedName>
        <fullName evidence="2">DUF3854 domain-containing protein</fullName>
    </submittedName>
</protein>
<dbReference type="InterPro" id="IPR027417">
    <property type="entry name" value="P-loop_NTPase"/>
</dbReference>